<proteinExistence type="predicted"/>
<keyword evidence="3" id="KW-1185">Reference proteome</keyword>
<feature type="region of interest" description="Disordered" evidence="1">
    <location>
        <begin position="126"/>
        <end position="149"/>
    </location>
</feature>
<name>A0A9W8AWT9_9FUNG</name>
<dbReference type="EMBL" id="JANBPY010000046">
    <property type="protein sequence ID" value="KAJ1969555.1"/>
    <property type="molecule type" value="Genomic_DNA"/>
</dbReference>
<accession>A0A9W8AWT9</accession>
<organism evidence="2 3">
    <name type="scientific">Dispira parvispora</name>
    <dbReference type="NCBI Taxonomy" id="1520584"/>
    <lineage>
        <taxon>Eukaryota</taxon>
        <taxon>Fungi</taxon>
        <taxon>Fungi incertae sedis</taxon>
        <taxon>Zoopagomycota</taxon>
        <taxon>Kickxellomycotina</taxon>
        <taxon>Dimargaritomycetes</taxon>
        <taxon>Dimargaritales</taxon>
        <taxon>Dimargaritaceae</taxon>
        <taxon>Dispira</taxon>
    </lineage>
</organism>
<dbReference type="Proteomes" id="UP001150925">
    <property type="component" value="Unassembled WGS sequence"/>
</dbReference>
<sequence length="255" mass="27680">MNVPLHTVRLCLTSTLARPCKRMTFPGRLVLGKSYGSALVLHQRFYNTHGSGQGPVQRKLIYEGPLAKTAKSLKRFSIASLSATVLLAPLIMTLDSGLGMEIRAVLAGSVINFDAIDTLSPAKPLAANNENTTDSNIAMRSESSPASPSADTLLQVETLDFFGRPKVRSVFVHDLERSNRVFTVWKVKDQVKSAGVPLTPWGQTAPYAPAHTMFFAHEEGHRSPQMSALFDIVSGKAASLQGRAQVLQQHSNNAQ</sequence>
<gene>
    <name evidence="2" type="ORF">IWQ62_000553</name>
</gene>
<evidence type="ECO:0000313" key="3">
    <source>
        <dbReference type="Proteomes" id="UP001150925"/>
    </source>
</evidence>
<comment type="caution">
    <text evidence="2">The sequence shown here is derived from an EMBL/GenBank/DDBJ whole genome shotgun (WGS) entry which is preliminary data.</text>
</comment>
<evidence type="ECO:0000256" key="1">
    <source>
        <dbReference type="SAM" id="MobiDB-lite"/>
    </source>
</evidence>
<dbReference type="AlphaFoldDB" id="A0A9W8AWT9"/>
<evidence type="ECO:0000313" key="2">
    <source>
        <dbReference type="EMBL" id="KAJ1969555.1"/>
    </source>
</evidence>
<reference evidence="2" key="1">
    <citation type="submission" date="2022-07" db="EMBL/GenBank/DDBJ databases">
        <title>Phylogenomic reconstructions and comparative analyses of Kickxellomycotina fungi.</title>
        <authorList>
            <person name="Reynolds N.K."/>
            <person name="Stajich J.E."/>
            <person name="Barry K."/>
            <person name="Grigoriev I.V."/>
            <person name="Crous P."/>
            <person name="Smith M.E."/>
        </authorList>
    </citation>
    <scope>NUCLEOTIDE SEQUENCE</scope>
    <source>
        <strain evidence="2">RSA 1196</strain>
    </source>
</reference>
<dbReference type="OrthoDB" id="5386199at2759"/>
<protein>
    <submittedName>
        <fullName evidence="2">Uncharacterized protein</fullName>
    </submittedName>
</protein>
<feature type="compositionally biased region" description="Polar residues" evidence="1">
    <location>
        <begin position="128"/>
        <end position="149"/>
    </location>
</feature>